<evidence type="ECO:0000259" key="4">
    <source>
        <dbReference type="Pfam" id="PF00582"/>
    </source>
</evidence>
<dbReference type="OrthoDB" id="3404132at2"/>
<dbReference type="SUPFAM" id="SSF52402">
    <property type="entry name" value="Adenine nucleotide alpha hydrolases-like"/>
    <property type="match status" value="2"/>
</dbReference>
<dbReference type="InterPro" id="IPR006015">
    <property type="entry name" value="Universal_stress_UspA"/>
</dbReference>
<comment type="similarity">
    <text evidence="1">Belongs to the universal stress protein A family.</text>
</comment>
<sequence>MSGPIVVGVDGSASALTAVRWAAEEAARHRAPLELVHAYLLPRRGYPELVLTGHEVRDAFERQGRQWLADAADSVRDLVPEVRTSLVVDRPAAAMIAASRGARLVVLGSQGLGGFSGLIIGSVAVSVAAHGKSPVAIVRGAYRDTGPVVLGVDGEPAGEEAIAFAFAEASVRGTTLVALLAWTALLAETPYAASLSVDWDEVEDHQRQLLAQRLAGWRQEYPDVVVERRVVRERPAKALLDAARDARLLVVGSRGRGGFAGMLLGSTSQALVYHAPCPLVVVRAD</sequence>
<keyword evidence="6" id="KW-1185">Reference proteome</keyword>
<feature type="domain" description="UspA" evidence="4">
    <location>
        <begin position="1"/>
        <end position="139"/>
    </location>
</feature>
<dbReference type="InterPro" id="IPR014729">
    <property type="entry name" value="Rossmann-like_a/b/a_fold"/>
</dbReference>
<reference evidence="5 6" key="1">
    <citation type="submission" date="2018-11" db="EMBL/GenBank/DDBJ databases">
        <title>Sequencing the genomes of 1000 actinobacteria strains.</title>
        <authorList>
            <person name="Klenk H.-P."/>
        </authorList>
    </citation>
    <scope>NUCLEOTIDE SEQUENCE [LARGE SCALE GENOMIC DNA]</scope>
    <source>
        <strain evidence="5 6">DSM 44231</strain>
    </source>
</reference>
<keyword evidence="2" id="KW-0547">Nucleotide-binding</keyword>
<dbReference type="PANTHER" id="PTHR46268:SF27">
    <property type="entry name" value="UNIVERSAL STRESS PROTEIN RV2623"/>
    <property type="match status" value="1"/>
</dbReference>
<evidence type="ECO:0000313" key="6">
    <source>
        <dbReference type="Proteomes" id="UP000268727"/>
    </source>
</evidence>
<dbReference type="Gene3D" id="3.40.50.620">
    <property type="entry name" value="HUPs"/>
    <property type="match status" value="2"/>
</dbReference>
<name>A0A3N1H0V1_9PSEU</name>
<dbReference type="PRINTS" id="PR01438">
    <property type="entry name" value="UNVRSLSTRESS"/>
</dbReference>
<dbReference type="AlphaFoldDB" id="A0A3N1H0V1"/>
<evidence type="ECO:0000256" key="2">
    <source>
        <dbReference type="ARBA" id="ARBA00022741"/>
    </source>
</evidence>
<dbReference type="Proteomes" id="UP000268727">
    <property type="component" value="Unassembled WGS sequence"/>
</dbReference>
<keyword evidence="3" id="KW-0067">ATP-binding</keyword>
<proteinExistence type="inferred from homology"/>
<organism evidence="5 6">
    <name type="scientific">Saccharothrix texasensis</name>
    <dbReference type="NCBI Taxonomy" id="103734"/>
    <lineage>
        <taxon>Bacteria</taxon>
        <taxon>Bacillati</taxon>
        <taxon>Actinomycetota</taxon>
        <taxon>Actinomycetes</taxon>
        <taxon>Pseudonocardiales</taxon>
        <taxon>Pseudonocardiaceae</taxon>
        <taxon>Saccharothrix</taxon>
    </lineage>
</organism>
<dbReference type="GO" id="GO:0005524">
    <property type="term" value="F:ATP binding"/>
    <property type="evidence" value="ECO:0007669"/>
    <property type="project" value="UniProtKB-KW"/>
</dbReference>
<dbReference type="EMBL" id="RJKM01000001">
    <property type="protein sequence ID" value="ROP36099.1"/>
    <property type="molecule type" value="Genomic_DNA"/>
</dbReference>
<gene>
    <name evidence="5" type="ORF">EDD40_1361</name>
</gene>
<dbReference type="PANTHER" id="PTHR46268">
    <property type="entry name" value="STRESS RESPONSE PROTEIN NHAX"/>
    <property type="match status" value="1"/>
</dbReference>
<dbReference type="RefSeq" id="WP_123747823.1">
    <property type="nucleotide sequence ID" value="NZ_RJKM01000001.1"/>
</dbReference>
<dbReference type="InterPro" id="IPR006016">
    <property type="entry name" value="UspA"/>
</dbReference>
<feature type="domain" description="UspA" evidence="4">
    <location>
        <begin position="147"/>
        <end position="283"/>
    </location>
</feature>
<protein>
    <submittedName>
        <fullName evidence="5">Nucleotide-binding universal stress UspA family protein</fullName>
    </submittedName>
</protein>
<evidence type="ECO:0000256" key="3">
    <source>
        <dbReference type="ARBA" id="ARBA00022840"/>
    </source>
</evidence>
<evidence type="ECO:0000313" key="5">
    <source>
        <dbReference type="EMBL" id="ROP36099.1"/>
    </source>
</evidence>
<comment type="caution">
    <text evidence="5">The sequence shown here is derived from an EMBL/GenBank/DDBJ whole genome shotgun (WGS) entry which is preliminary data.</text>
</comment>
<evidence type="ECO:0000256" key="1">
    <source>
        <dbReference type="ARBA" id="ARBA00008791"/>
    </source>
</evidence>
<accession>A0A3N1H0V1</accession>
<dbReference type="Pfam" id="PF00582">
    <property type="entry name" value="Usp"/>
    <property type="match status" value="2"/>
</dbReference>